<feature type="active site" description="Proton donor/acceptor" evidence="6">
    <location>
        <position position="269"/>
    </location>
</feature>
<dbReference type="Gene3D" id="3.20.20.140">
    <property type="entry name" value="Metal-dependent hydrolases"/>
    <property type="match status" value="1"/>
</dbReference>
<dbReference type="Pfam" id="PF01979">
    <property type="entry name" value="Amidohydro_1"/>
    <property type="match status" value="1"/>
</dbReference>
<evidence type="ECO:0000259" key="9">
    <source>
        <dbReference type="Pfam" id="PF01979"/>
    </source>
</evidence>
<dbReference type="GeneID" id="66579753"/>
<dbReference type="PIRSF" id="PIRSF038994">
    <property type="entry name" value="NagA"/>
    <property type="match status" value="1"/>
</dbReference>
<dbReference type="SUPFAM" id="SSF51338">
    <property type="entry name" value="Composite domain of metallo-dependent hydrolases"/>
    <property type="match status" value="1"/>
</dbReference>
<evidence type="ECO:0000256" key="4">
    <source>
        <dbReference type="ARBA" id="ARBA00023277"/>
    </source>
</evidence>
<dbReference type="GO" id="GO:0008448">
    <property type="term" value="F:N-acetylglucosamine-6-phosphate deacetylase activity"/>
    <property type="evidence" value="ECO:0007669"/>
    <property type="project" value="UniProtKB-EC"/>
</dbReference>
<dbReference type="EMBL" id="QRYQ01000014">
    <property type="protein sequence ID" value="RGU90975.1"/>
    <property type="molecule type" value="Genomic_DNA"/>
</dbReference>
<reference evidence="10 11" key="1">
    <citation type="submission" date="2018-08" db="EMBL/GenBank/DDBJ databases">
        <title>A genome reference for cultivated species of the human gut microbiota.</title>
        <authorList>
            <person name="Zou Y."/>
            <person name="Xue W."/>
            <person name="Luo G."/>
        </authorList>
    </citation>
    <scope>NUCLEOTIDE SEQUENCE [LARGE SCALE GENOMIC DNA]</scope>
    <source>
        <strain evidence="10 11">AF15-20</strain>
    </source>
</reference>
<dbReference type="AlphaFoldDB" id="A0A395W9D7"/>
<feature type="binding site" evidence="7">
    <location>
        <begin position="305"/>
        <end position="307"/>
    </location>
    <ligand>
        <name>substrate</name>
    </ligand>
</feature>
<proteinExistence type="inferred from homology"/>
<gene>
    <name evidence="10" type="primary">nagA</name>
    <name evidence="10" type="ORF">DWW32_08000</name>
</gene>
<name>A0A395W9D7_9FIRM</name>
<dbReference type="NCBIfam" id="TIGR00221">
    <property type="entry name" value="nagA"/>
    <property type="match status" value="1"/>
</dbReference>
<comment type="caution">
    <text evidence="10">The sequence shown here is derived from an EMBL/GenBank/DDBJ whole genome shotgun (WGS) entry which is preliminary data.</text>
</comment>
<dbReference type="InterPro" id="IPR006680">
    <property type="entry name" value="Amidohydro-rel"/>
</dbReference>
<dbReference type="InterPro" id="IPR032466">
    <property type="entry name" value="Metal_Hydrolase"/>
</dbReference>
<feature type="domain" description="Amidohydrolase-related" evidence="9">
    <location>
        <begin position="46"/>
        <end position="375"/>
    </location>
</feature>
<sequence length="379" mass="41945">MIIQSKRVWVVNTWLAAQIEVEEGKIVNIYPYGQKDVDEDYGDKRIIPGFIDVHTHGAYGFDTNDANEEGLRNWMKNIVKEGVTGILPTTITQSEEVLTNAVKNVAKVVEEGYEGAEILGIHFEGPYLDQVYKGAQPEQYCVKPDVEQFKRYLAASNNLIKIVTMACEHDDNFELTKFLRAHGIVCSQGHSGATFEQARLAIANGANSMTHVFNGMTKFHHREPGLVGAAMRYRDVYGEIICDGNHSTYEALNDYFTAKGPDHCIMITDSLMVKGLPVGTKVLFGGNEIELYPDGSAHLTDTKGLAGSTLHVNDGLRILVEKALVPWQTAINACTLNPARMLNVDDRKGSIQTGKDADFVVLNDDYSVEMTYTKGTKAF</sequence>
<feature type="binding site" evidence="7">
    <location>
        <position position="246"/>
    </location>
    <ligand>
        <name>substrate</name>
    </ligand>
</feature>
<keyword evidence="3 5" id="KW-0378">Hydrolase</keyword>
<evidence type="ECO:0000256" key="3">
    <source>
        <dbReference type="ARBA" id="ARBA00022801"/>
    </source>
</evidence>
<dbReference type="GO" id="GO:0006046">
    <property type="term" value="P:N-acetylglucosamine catabolic process"/>
    <property type="evidence" value="ECO:0007669"/>
    <property type="project" value="TreeGrafter"/>
</dbReference>
<feature type="binding site" evidence="8">
    <location>
        <position position="211"/>
    </location>
    <ligand>
        <name>Zn(2+)</name>
        <dbReference type="ChEBI" id="CHEBI:29105"/>
    </ligand>
</feature>
<feature type="binding site" evidence="7">
    <location>
        <position position="135"/>
    </location>
    <ligand>
        <name>substrate</name>
    </ligand>
</feature>
<dbReference type="SUPFAM" id="SSF51556">
    <property type="entry name" value="Metallo-dependent hydrolases"/>
    <property type="match status" value="1"/>
</dbReference>
<feature type="binding site" evidence="7">
    <location>
        <position position="222"/>
    </location>
    <ligand>
        <name>substrate</name>
    </ligand>
</feature>
<keyword evidence="2 8" id="KW-0479">Metal-binding</keyword>
<dbReference type="Proteomes" id="UP000265489">
    <property type="component" value="Unassembled WGS sequence"/>
</dbReference>
<dbReference type="InterPro" id="IPR003764">
    <property type="entry name" value="GlcNAc_6-P_deAcase"/>
</dbReference>
<accession>A0A395W9D7</accession>
<evidence type="ECO:0000256" key="2">
    <source>
        <dbReference type="ARBA" id="ARBA00022723"/>
    </source>
</evidence>
<comment type="cofactor">
    <cofactor evidence="8">
        <name>a divalent metal cation</name>
        <dbReference type="ChEBI" id="CHEBI:60240"/>
    </cofactor>
    <text evidence="8">Binds 1 divalent metal cation per subunit.</text>
</comment>
<dbReference type="CDD" id="cd00854">
    <property type="entry name" value="NagA"/>
    <property type="match status" value="1"/>
</dbReference>
<keyword evidence="4 5" id="KW-0119">Carbohydrate metabolism</keyword>
<feature type="binding site" evidence="7">
    <location>
        <begin position="214"/>
        <end position="215"/>
    </location>
    <ligand>
        <name>substrate</name>
    </ligand>
</feature>
<evidence type="ECO:0000256" key="1">
    <source>
        <dbReference type="ARBA" id="ARBA00010716"/>
    </source>
</evidence>
<feature type="binding site" evidence="8">
    <location>
        <position position="124"/>
    </location>
    <ligand>
        <name>Zn(2+)</name>
        <dbReference type="ChEBI" id="CHEBI:29105"/>
    </ligand>
</feature>
<evidence type="ECO:0000313" key="10">
    <source>
        <dbReference type="EMBL" id="RGU90975.1"/>
    </source>
</evidence>
<dbReference type="EC" id="3.5.1.25" evidence="10"/>
<dbReference type="PANTHER" id="PTHR11113:SF14">
    <property type="entry name" value="N-ACETYLGLUCOSAMINE-6-PHOSPHATE DEACETYLASE"/>
    <property type="match status" value="1"/>
</dbReference>
<dbReference type="InterPro" id="IPR011059">
    <property type="entry name" value="Metal-dep_hydrolase_composite"/>
</dbReference>
<dbReference type="GO" id="GO:0046872">
    <property type="term" value="F:metal ion binding"/>
    <property type="evidence" value="ECO:0007669"/>
    <property type="project" value="UniProtKB-KW"/>
</dbReference>
<evidence type="ECO:0000256" key="6">
    <source>
        <dbReference type="PIRSR" id="PIRSR038994-1"/>
    </source>
</evidence>
<evidence type="ECO:0000313" key="11">
    <source>
        <dbReference type="Proteomes" id="UP000265489"/>
    </source>
</evidence>
<evidence type="ECO:0000256" key="5">
    <source>
        <dbReference type="PIRNR" id="PIRNR038994"/>
    </source>
</evidence>
<evidence type="ECO:0000256" key="7">
    <source>
        <dbReference type="PIRSR" id="PIRSR038994-2"/>
    </source>
</evidence>
<organism evidence="10 11">
    <name type="scientific">Holdemanella biformis</name>
    <dbReference type="NCBI Taxonomy" id="1735"/>
    <lineage>
        <taxon>Bacteria</taxon>
        <taxon>Bacillati</taxon>
        <taxon>Bacillota</taxon>
        <taxon>Erysipelotrichia</taxon>
        <taxon>Erysipelotrichales</taxon>
        <taxon>Erysipelotrichaceae</taxon>
        <taxon>Holdemanella</taxon>
    </lineage>
</organism>
<dbReference type="Gene3D" id="2.30.40.10">
    <property type="entry name" value="Urease, subunit C, domain 1"/>
    <property type="match status" value="1"/>
</dbReference>
<protein>
    <submittedName>
        <fullName evidence="10">N-acetylglucosamine-6-phosphate deacetylase</fullName>
        <ecNumber evidence="10">3.5.1.25</ecNumber>
    </submittedName>
</protein>
<comment type="similarity">
    <text evidence="1 5">Belongs to the metallo-dependent hydrolases superfamily. NagA family.</text>
</comment>
<evidence type="ECO:0000256" key="8">
    <source>
        <dbReference type="PIRSR" id="PIRSR038994-3"/>
    </source>
</evidence>
<dbReference type="RefSeq" id="WP_118325386.1">
    <property type="nucleotide sequence ID" value="NZ_DAWEIE010000012.1"/>
</dbReference>
<dbReference type="PANTHER" id="PTHR11113">
    <property type="entry name" value="N-ACETYLGLUCOSAMINE-6-PHOSPHATE DEACETYLASE"/>
    <property type="match status" value="1"/>
</dbReference>
<feature type="binding site" evidence="8">
    <location>
        <position position="190"/>
    </location>
    <ligand>
        <name>Zn(2+)</name>
        <dbReference type="ChEBI" id="CHEBI:29105"/>
    </ligand>
</feature>